<gene>
    <name evidence="1" type="ORF">METZ01_LOCUS362563</name>
</gene>
<feature type="non-terminal residue" evidence="1">
    <location>
        <position position="77"/>
    </location>
</feature>
<organism evidence="1">
    <name type="scientific">marine metagenome</name>
    <dbReference type="NCBI Taxonomy" id="408172"/>
    <lineage>
        <taxon>unclassified sequences</taxon>
        <taxon>metagenomes</taxon>
        <taxon>ecological metagenomes</taxon>
    </lineage>
</organism>
<accession>A0A382SIL8</accession>
<dbReference type="AlphaFoldDB" id="A0A382SIL8"/>
<dbReference type="EMBL" id="UINC01129369">
    <property type="protein sequence ID" value="SVD09709.1"/>
    <property type="molecule type" value="Genomic_DNA"/>
</dbReference>
<reference evidence="1" key="1">
    <citation type="submission" date="2018-05" db="EMBL/GenBank/DDBJ databases">
        <authorList>
            <person name="Lanie J.A."/>
            <person name="Ng W.-L."/>
            <person name="Kazmierczak K.M."/>
            <person name="Andrzejewski T.M."/>
            <person name="Davidsen T.M."/>
            <person name="Wayne K.J."/>
            <person name="Tettelin H."/>
            <person name="Glass J.I."/>
            <person name="Rusch D."/>
            <person name="Podicherti R."/>
            <person name="Tsui H.-C.T."/>
            <person name="Winkler M.E."/>
        </authorList>
    </citation>
    <scope>NUCLEOTIDE SEQUENCE</scope>
</reference>
<protein>
    <submittedName>
        <fullName evidence="1">Uncharacterized protein</fullName>
    </submittedName>
</protein>
<sequence length="77" mass="8953">MLPSSWFALKWWQIDAGCYRYAVKVDAVHRLHDFAAWMNKLTQKGRTSYDRVTGGLSPRRGWSILSNVPFGFEFCPQ</sequence>
<name>A0A382SIL8_9ZZZZ</name>
<evidence type="ECO:0000313" key="1">
    <source>
        <dbReference type="EMBL" id="SVD09709.1"/>
    </source>
</evidence>
<proteinExistence type="predicted"/>